<feature type="region of interest" description="Disordered" evidence="1">
    <location>
        <begin position="1"/>
        <end position="24"/>
    </location>
</feature>
<evidence type="ECO:0000256" key="1">
    <source>
        <dbReference type="SAM" id="MobiDB-lite"/>
    </source>
</evidence>
<feature type="compositionally biased region" description="Low complexity" evidence="1">
    <location>
        <begin position="1"/>
        <end position="10"/>
    </location>
</feature>
<protein>
    <submittedName>
        <fullName evidence="2">Uncharacterized protein</fullName>
    </submittedName>
</protein>
<sequence length="75" mass="7992">MPSQHPLSLSLHHHHHSSKDSSHQAMTIVSAATYDATRLRQGIVGLPGGSIILPARRDAGGAEAEASNREVNTCR</sequence>
<evidence type="ECO:0000313" key="2">
    <source>
        <dbReference type="EMBL" id="MPC85840.1"/>
    </source>
</evidence>
<dbReference type="AlphaFoldDB" id="A0A5B7IMQ5"/>
<dbReference type="Proteomes" id="UP000324222">
    <property type="component" value="Unassembled WGS sequence"/>
</dbReference>
<organism evidence="2 3">
    <name type="scientific">Portunus trituberculatus</name>
    <name type="common">Swimming crab</name>
    <name type="synonym">Neptunus trituberculatus</name>
    <dbReference type="NCBI Taxonomy" id="210409"/>
    <lineage>
        <taxon>Eukaryota</taxon>
        <taxon>Metazoa</taxon>
        <taxon>Ecdysozoa</taxon>
        <taxon>Arthropoda</taxon>
        <taxon>Crustacea</taxon>
        <taxon>Multicrustacea</taxon>
        <taxon>Malacostraca</taxon>
        <taxon>Eumalacostraca</taxon>
        <taxon>Eucarida</taxon>
        <taxon>Decapoda</taxon>
        <taxon>Pleocyemata</taxon>
        <taxon>Brachyura</taxon>
        <taxon>Eubrachyura</taxon>
        <taxon>Portunoidea</taxon>
        <taxon>Portunidae</taxon>
        <taxon>Portuninae</taxon>
        <taxon>Portunus</taxon>
    </lineage>
</organism>
<evidence type="ECO:0000313" key="3">
    <source>
        <dbReference type="Proteomes" id="UP000324222"/>
    </source>
</evidence>
<keyword evidence="3" id="KW-1185">Reference proteome</keyword>
<gene>
    <name evidence="2" type="ORF">E2C01_080638</name>
</gene>
<name>A0A5B7IMQ5_PORTR</name>
<proteinExistence type="predicted"/>
<feature type="region of interest" description="Disordered" evidence="1">
    <location>
        <begin position="56"/>
        <end position="75"/>
    </location>
</feature>
<dbReference type="EMBL" id="VSRR010069754">
    <property type="protein sequence ID" value="MPC85840.1"/>
    <property type="molecule type" value="Genomic_DNA"/>
</dbReference>
<reference evidence="2 3" key="1">
    <citation type="submission" date="2019-05" db="EMBL/GenBank/DDBJ databases">
        <title>Another draft genome of Portunus trituberculatus and its Hox gene families provides insights of decapod evolution.</title>
        <authorList>
            <person name="Jeong J.-H."/>
            <person name="Song I."/>
            <person name="Kim S."/>
            <person name="Choi T."/>
            <person name="Kim D."/>
            <person name="Ryu S."/>
            <person name="Kim W."/>
        </authorList>
    </citation>
    <scope>NUCLEOTIDE SEQUENCE [LARGE SCALE GENOMIC DNA]</scope>
    <source>
        <tissue evidence="2">Muscle</tissue>
    </source>
</reference>
<comment type="caution">
    <text evidence="2">The sequence shown here is derived from an EMBL/GenBank/DDBJ whole genome shotgun (WGS) entry which is preliminary data.</text>
</comment>
<accession>A0A5B7IMQ5</accession>